<dbReference type="GO" id="GO:1990904">
    <property type="term" value="C:ribonucleoprotein complex"/>
    <property type="evidence" value="ECO:0007669"/>
    <property type="project" value="UniProtKB-KW"/>
</dbReference>
<dbReference type="InterPro" id="IPR011332">
    <property type="entry name" value="Ribosomal_zn-bd"/>
</dbReference>
<gene>
    <name evidence="5 6" type="primary">rpmG</name>
    <name evidence="6" type="ORF">COT64_02690</name>
</gene>
<dbReference type="GO" id="GO:0005840">
    <property type="term" value="C:ribosome"/>
    <property type="evidence" value="ECO:0007669"/>
    <property type="project" value="UniProtKB-KW"/>
</dbReference>
<evidence type="ECO:0000256" key="4">
    <source>
        <dbReference type="ARBA" id="ARBA00035176"/>
    </source>
</evidence>
<comment type="similarity">
    <text evidence="1 5">Belongs to the bacterial ribosomal protein bL33 family.</text>
</comment>
<dbReference type="PROSITE" id="PS00582">
    <property type="entry name" value="RIBOSOMAL_L33"/>
    <property type="match status" value="1"/>
</dbReference>
<dbReference type="NCBIfam" id="TIGR01023">
    <property type="entry name" value="rpmG_bact"/>
    <property type="match status" value="1"/>
</dbReference>
<dbReference type="AlphaFoldDB" id="A0A2H0WR71"/>
<evidence type="ECO:0000256" key="3">
    <source>
        <dbReference type="ARBA" id="ARBA00023274"/>
    </source>
</evidence>
<dbReference type="InterPro" id="IPR001705">
    <property type="entry name" value="Ribosomal_bL33"/>
</dbReference>
<dbReference type="NCBIfam" id="NF001860">
    <property type="entry name" value="PRK00595.1"/>
    <property type="match status" value="1"/>
</dbReference>
<evidence type="ECO:0000256" key="1">
    <source>
        <dbReference type="ARBA" id="ARBA00007596"/>
    </source>
</evidence>
<dbReference type="SUPFAM" id="SSF57829">
    <property type="entry name" value="Zn-binding ribosomal proteins"/>
    <property type="match status" value="1"/>
</dbReference>
<dbReference type="NCBIfam" id="NF001764">
    <property type="entry name" value="PRK00504.1"/>
    <property type="match status" value="1"/>
</dbReference>
<dbReference type="Pfam" id="PF00471">
    <property type="entry name" value="Ribosomal_L33"/>
    <property type="match status" value="1"/>
</dbReference>
<organism evidence="6 7">
    <name type="scientific">Candidatus Shapirobacteria bacterium CG09_land_8_20_14_0_10_39_12</name>
    <dbReference type="NCBI Taxonomy" id="1974885"/>
    <lineage>
        <taxon>Bacteria</taxon>
        <taxon>Candidatus Shapironibacteriota</taxon>
    </lineage>
</organism>
<comment type="caution">
    <text evidence="6">The sequence shown here is derived from an EMBL/GenBank/DDBJ whole genome shotgun (WGS) entry which is preliminary data.</text>
</comment>
<evidence type="ECO:0000313" key="6">
    <source>
        <dbReference type="EMBL" id="PIS14428.1"/>
    </source>
</evidence>
<evidence type="ECO:0000256" key="2">
    <source>
        <dbReference type="ARBA" id="ARBA00022980"/>
    </source>
</evidence>
<dbReference type="PANTHER" id="PTHR43168">
    <property type="entry name" value="50S RIBOSOMAL PROTEIN L33, CHLOROPLASTIC"/>
    <property type="match status" value="1"/>
</dbReference>
<dbReference type="GO" id="GO:0005737">
    <property type="term" value="C:cytoplasm"/>
    <property type="evidence" value="ECO:0007669"/>
    <property type="project" value="UniProtKB-ARBA"/>
</dbReference>
<dbReference type="PANTHER" id="PTHR43168:SF2">
    <property type="entry name" value="LARGE RIBOSOMAL SUBUNIT PROTEIN BL33C"/>
    <property type="match status" value="1"/>
</dbReference>
<dbReference type="GO" id="GO:0003735">
    <property type="term" value="F:structural constituent of ribosome"/>
    <property type="evidence" value="ECO:0007669"/>
    <property type="project" value="InterPro"/>
</dbReference>
<dbReference type="GO" id="GO:0006412">
    <property type="term" value="P:translation"/>
    <property type="evidence" value="ECO:0007669"/>
    <property type="project" value="UniProtKB-UniRule"/>
</dbReference>
<dbReference type="InterPro" id="IPR038584">
    <property type="entry name" value="Ribosomal_bL33_sf"/>
</dbReference>
<name>A0A2H0WR71_9BACT</name>
<reference evidence="7" key="1">
    <citation type="submission" date="2017-09" db="EMBL/GenBank/DDBJ databases">
        <title>Depth-based differentiation of microbial function through sediment-hosted aquifers and enrichment of novel symbionts in the deep terrestrial subsurface.</title>
        <authorList>
            <person name="Probst A.J."/>
            <person name="Ladd B."/>
            <person name="Jarett J.K."/>
            <person name="Geller-Mcgrath D.E."/>
            <person name="Sieber C.M.K."/>
            <person name="Emerson J.B."/>
            <person name="Anantharaman K."/>
            <person name="Thomas B.C."/>
            <person name="Malmstrom R."/>
            <person name="Stieglmeier M."/>
            <person name="Klingl A."/>
            <person name="Woyke T."/>
            <person name="Ryan C.M."/>
            <person name="Banfield J.F."/>
        </authorList>
    </citation>
    <scope>NUCLEOTIDE SEQUENCE [LARGE SCALE GENOMIC DNA]</scope>
</reference>
<dbReference type="Proteomes" id="UP000230775">
    <property type="component" value="Unassembled WGS sequence"/>
</dbReference>
<dbReference type="HAMAP" id="MF_00294">
    <property type="entry name" value="Ribosomal_bL33"/>
    <property type="match status" value="1"/>
</dbReference>
<sequence>MASQRTMIGLTCSVCKRQNYMSTKNKTNTPDKLVLKKYCKWCKKTTDHRESSKFK</sequence>
<evidence type="ECO:0000256" key="5">
    <source>
        <dbReference type="HAMAP-Rule" id="MF_00294"/>
    </source>
</evidence>
<keyword evidence="2 5" id="KW-0689">Ribosomal protein</keyword>
<keyword evidence="3 5" id="KW-0687">Ribonucleoprotein</keyword>
<protein>
    <recommendedName>
        <fullName evidence="4 5">Large ribosomal subunit protein bL33</fullName>
    </recommendedName>
</protein>
<evidence type="ECO:0000313" key="7">
    <source>
        <dbReference type="Proteomes" id="UP000230775"/>
    </source>
</evidence>
<dbReference type="Gene3D" id="2.20.28.120">
    <property type="entry name" value="Ribosomal protein L33"/>
    <property type="match status" value="1"/>
</dbReference>
<accession>A0A2H0WR71</accession>
<proteinExistence type="inferred from homology"/>
<dbReference type="InterPro" id="IPR018264">
    <property type="entry name" value="Ribosomal_bL33_CS"/>
</dbReference>
<dbReference type="EMBL" id="PEZI01000056">
    <property type="protein sequence ID" value="PIS14428.1"/>
    <property type="molecule type" value="Genomic_DNA"/>
</dbReference>